<organism evidence="2">
    <name type="scientific">Timema genevievae</name>
    <name type="common">Walking stick</name>
    <dbReference type="NCBI Taxonomy" id="629358"/>
    <lineage>
        <taxon>Eukaryota</taxon>
        <taxon>Metazoa</taxon>
        <taxon>Ecdysozoa</taxon>
        <taxon>Arthropoda</taxon>
        <taxon>Hexapoda</taxon>
        <taxon>Insecta</taxon>
        <taxon>Pterygota</taxon>
        <taxon>Neoptera</taxon>
        <taxon>Polyneoptera</taxon>
        <taxon>Phasmatodea</taxon>
        <taxon>Timematodea</taxon>
        <taxon>Timematoidea</taxon>
        <taxon>Timematidae</taxon>
        <taxon>Timema</taxon>
    </lineage>
</organism>
<name>A0A7R9K3Z6_TIMGE</name>
<accession>A0A7R9K3Z6</accession>
<protein>
    <submittedName>
        <fullName evidence="2">Uncharacterized protein</fullName>
    </submittedName>
</protein>
<proteinExistence type="predicted"/>
<evidence type="ECO:0000256" key="1">
    <source>
        <dbReference type="SAM" id="MobiDB-lite"/>
    </source>
</evidence>
<evidence type="ECO:0000313" key="2">
    <source>
        <dbReference type="EMBL" id="CAD7603207.1"/>
    </source>
</evidence>
<gene>
    <name evidence="2" type="ORF">TGEB3V08_LOCUS8669</name>
</gene>
<feature type="region of interest" description="Disordered" evidence="1">
    <location>
        <begin position="75"/>
        <end position="95"/>
    </location>
</feature>
<sequence>MLLQRLITRPGYRINANRVWMKKCTRIPRDLQNETDASVHLCPEVVYPSVAWSAKGAVNETLYWSLKDLGEERVWQSDKSVPGPRIEPRTPNTEA</sequence>
<dbReference type="AlphaFoldDB" id="A0A7R9K3Z6"/>
<dbReference type="EMBL" id="OE843469">
    <property type="protein sequence ID" value="CAD7603207.1"/>
    <property type="molecule type" value="Genomic_DNA"/>
</dbReference>
<reference evidence="2" key="1">
    <citation type="submission" date="2020-11" db="EMBL/GenBank/DDBJ databases">
        <authorList>
            <person name="Tran Van P."/>
        </authorList>
    </citation>
    <scope>NUCLEOTIDE SEQUENCE</scope>
</reference>